<protein>
    <submittedName>
        <fullName evidence="1">Uncharacterized protein</fullName>
    </submittedName>
</protein>
<dbReference type="AlphaFoldDB" id="A0A7Y0SID8"/>
<name>A0A7Y0SID8_VIBPH</name>
<gene>
    <name evidence="1" type="ORF">HKB16_14005</name>
</gene>
<reference evidence="1 2" key="1">
    <citation type="submission" date="2020-04" db="EMBL/GenBank/DDBJ databases">
        <title>Whole-genome sequencing of Vibrio spp. from China reveals different genetic environments of blaCTX-M-14 among diverse lineages.</title>
        <authorList>
            <person name="Zheng Z."/>
            <person name="Ye L."/>
            <person name="Chen S."/>
        </authorList>
    </citation>
    <scope>NUCLEOTIDE SEQUENCE [LARGE SCALE GENOMIC DNA]</scope>
    <source>
        <strain evidence="1 2">Vb0551</strain>
    </source>
</reference>
<dbReference type="RefSeq" id="WP_141179946.1">
    <property type="nucleotide sequence ID" value="NZ_CP041202.1"/>
</dbReference>
<proteinExistence type="predicted"/>
<sequence>MNTITKDQWKELEEKMTHGYVYTKFKYKGYELSIQRVRTAENKTALAVYIDGVINQGWGWKDREVEGKPTIVDDVWKTRTMARHKPKFIKDIEKIYGKRRAKKEFPDLHGRREWLEPTFPKASVLCRQFKKLEGLELVEDSGFIEGGV</sequence>
<organism evidence="1 2">
    <name type="scientific">Vibrio parahaemolyticus</name>
    <dbReference type="NCBI Taxonomy" id="670"/>
    <lineage>
        <taxon>Bacteria</taxon>
        <taxon>Pseudomonadati</taxon>
        <taxon>Pseudomonadota</taxon>
        <taxon>Gammaproteobacteria</taxon>
        <taxon>Vibrionales</taxon>
        <taxon>Vibrionaceae</taxon>
        <taxon>Vibrio</taxon>
    </lineage>
</organism>
<evidence type="ECO:0000313" key="1">
    <source>
        <dbReference type="EMBL" id="NMU83997.1"/>
    </source>
</evidence>
<accession>A0A7Y0SID8</accession>
<dbReference type="EMBL" id="JABCLB010001328">
    <property type="protein sequence ID" value="NMU83997.1"/>
    <property type="molecule type" value="Genomic_DNA"/>
</dbReference>
<evidence type="ECO:0000313" key="2">
    <source>
        <dbReference type="Proteomes" id="UP000518904"/>
    </source>
</evidence>
<dbReference type="Proteomes" id="UP000518904">
    <property type="component" value="Unassembled WGS sequence"/>
</dbReference>
<comment type="caution">
    <text evidence="1">The sequence shown here is derived from an EMBL/GenBank/DDBJ whole genome shotgun (WGS) entry which is preliminary data.</text>
</comment>